<dbReference type="RefSeq" id="WP_073174296.1">
    <property type="nucleotide sequence ID" value="NZ_FQVE01000003.1"/>
</dbReference>
<organism evidence="1 2">
    <name type="scientific">Chryseobacterium vrystaatense</name>
    <dbReference type="NCBI Taxonomy" id="307480"/>
    <lineage>
        <taxon>Bacteria</taxon>
        <taxon>Pseudomonadati</taxon>
        <taxon>Bacteroidota</taxon>
        <taxon>Flavobacteriia</taxon>
        <taxon>Flavobacteriales</taxon>
        <taxon>Weeksellaceae</taxon>
        <taxon>Chryseobacterium group</taxon>
        <taxon>Chryseobacterium</taxon>
    </lineage>
</organism>
<reference evidence="2" key="1">
    <citation type="submission" date="2016-11" db="EMBL/GenBank/DDBJ databases">
        <authorList>
            <person name="Varghese N."/>
            <person name="Submissions S."/>
        </authorList>
    </citation>
    <scope>NUCLEOTIDE SEQUENCE [LARGE SCALE GENOMIC DNA]</scope>
    <source>
        <strain evidence="2">YR203</strain>
    </source>
</reference>
<protein>
    <recommendedName>
        <fullName evidence="3">FAD-binding FR-type domain-containing protein</fullName>
    </recommendedName>
</protein>
<gene>
    <name evidence="1" type="ORF">SAMN02787073_2934</name>
</gene>
<dbReference type="EMBL" id="FQVE01000003">
    <property type="protein sequence ID" value="SHF79163.1"/>
    <property type="molecule type" value="Genomic_DNA"/>
</dbReference>
<evidence type="ECO:0008006" key="3">
    <source>
        <dbReference type="Google" id="ProtNLM"/>
    </source>
</evidence>
<accession>A0A1M5EIQ1</accession>
<sequence>MNSQIKTSDFFMGIILSKNKIAENTFHIRVQSRDFSQIQYTAGCMAEFFLSNPYYSPCSEAREYAFWNYEPVYHTADFAVNIKEKDKAADWIKAVEEGDSVFFRNISGQLMLDDSGSHYFLIGDSKALSYLYEINRALAVSKKVDSLIYTERNEELFSDLDHSFPLTFYLIDSLKPEKIIEIVKQNFPETSKNTIVYILGNTEISSLISNYLQGNSFFDIRKIYLKDF</sequence>
<dbReference type="AlphaFoldDB" id="A0A1M5EIQ1"/>
<proteinExistence type="predicted"/>
<dbReference type="Proteomes" id="UP000184108">
    <property type="component" value="Unassembled WGS sequence"/>
</dbReference>
<evidence type="ECO:0000313" key="2">
    <source>
        <dbReference type="Proteomes" id="UP000184108"/>
    </source>
</evidence>
<evidence type="ECO:0000313" key="1">
    <source>
        <dbReference type="EMBL" id="SHF79163.1"/>
    </source>
</evidence>
<name>A0A1M5EIQ1_9FLAO</name>